<protein>
    <submittedName>
        <fullName evidence="2">Uncharacterized protein</fullName>
    </submittedName>
</protein>
<organism evidence="2 3">
    <name type="scientific">Paraburkholderia caribensis</name>
    <dbReference type="NCBI Taxonomy" id="75105"/>
    <lineage>
        <taxon>Bacteria</taxon>
        <taxon>Pseudomonadati</taxon>
        <taxon>Pseudomonadota</taxon>
        <taxon>Betaproteobacteria</taxon>
        <taxon>Burkholderiales</taxon>
        <taxon>Burkholderiaceae</taxon>
        <taxon>Paraburkholderia</taxon>
    </lineage>
</organism>
<evidence type="ECO:0000313" key="1">
    <source>
        <dbReference type="EMBL" id="MEO1757905.1"/>
    </source>
</evidence>
<evidence type="ECO:0000313" key="4">
    <source>
        <dbReference type="Proteomes" id="UP001462961"/>
    </source>
</evidence>
<evidence type="ECO:0000313" key="3">
    <source>
        <dbReference type="Proteomes" id="UP000509548"/>
    </source>
</evidence>
<keyword evidence="4" id="KW-1185">Reference proteome</keyword>
<dbReference type="EMBL" id="CP015959">
    <property type="protein sequence ID" value="QLB65505.1"/>
    <property type="molecule type" value="Genomic_DNA"/>
</dbReference>
<dbReference type="AlphaFoldDB" id="A0A9Q6WNR2"/>
<reference evidence="2" key="2">
    <citation type="submission" date="2016-06" db="EMBL/GenBank/DDBJ databases">
        <authorList>
            <person name="Huang P."/>
            <person name="Jiang X."/>
            <person name="Liu X."/>
        </authorList>
    </citation>
    <scope>NUCLEOTIDE SEQUENCE</scope>
    <source>
        <strain evidence="2">852011</strain>
    </source>
</reference>
<dbReference type="Proteomes" id="UP000509548">
    <property type="component" value="Chromosome 2"/>
</dbReference>
<dbReference type="RefSeq" id="WP_107203993.1">
    <property type="nucleotide sequence ID" value="NZ_CP015959.1"/>
</dbReference>
<gene>
    <name evidence="2" type="ORF">A9O66_24325</name>
    <name evidence="1" type="ORF">VOI32_28700</name>
</gene>
<name>A0A9Q6WNR2_9BURK</name>
<proteinExistence type="predicted"/>
<dbReference type="Proteomes" id="UP001462961">
    <property type="component" value="Unassembled WGS sequence"/>
</dbReference>
<sequence length="70" mass="8294">MSDTNEDQPLTIAQFCERYSISRYIFFHERRAGRMPVVTYVSPRRPVILAASLREWERHRLEEAKRGKAA</sequence>
<evidence type="ECO:0000313" key="2">
    <source>
        <dbReference type="EMBL" id="QLB65505.1"/>
    </source>
</evidence>
<reference evidence="1 4" key="3">
    <citation type="submission" date="2024-01" db="EMBL/GenBank/DDBJ databases">
        <title>The diversity of rhizobia nodulating Mimosa spp. in eleven states of Brazil covering several biomes is determined by host plant, location, and edaphic factors.</title>
        <authorList>
            <person name="Rouws L."/>
            <person name="Barauna A."/>
            <person name="Beukes C."/>
            <person name="De Faria S.M."/>
            <person name="Gross E."/>
            <person name="Dos Reis Junior F.B."/>
            <person name="Simon M."/>
            <person name="Maluk M."/>
            <person name="Odee D.W."/>
            <person name="Kenicer G."/>
            <person name="Young J.P.W."/>
            <person name="Reis V.M."/>
            <person name="Zilli J."/>
            <person name="James E.K."/>
        </authorList>
    </citation>
    <scope>NUCLEOTIDE SEQUENCE [LARGE SCALE GENOMIC DNA]</scope>
    <source>
        <strain evidence="1 4">JHI1651</strain>
    </source>
</reference>
<reference evidence="2 3" key="1">
    <citation type="journal article" date="2014" name="Genome Announc.">
        <title>Draft Genome Sequence of the Haloacid-Degrading Burkholderia caribensis Strain MBA4.</title>
        <authorList>
            <person name="Pan Y."/>
            <person name="Kong K.F."/>
            <person name="Tsang J.S."/>
        </authorList>
    </citation>
    <scope>NUCLEOTIDE SEQUENCE [LARGE SCALE GENOMIC DNA]</scope>
    <source>
        <strain evidence="2 3">852011</strain>
    </source>
</reference>
<dbReference type="EMBL" id="JAYLVJ010000044">
    <property type="protein sequence ID" value="MEO1757905.1"/>
    <property type="molecule type" value="Genomic_DNA"/>
</dbReference>
<accession>A0A9Q6WNR2</accession>